<dbReference type="Pfam" id="PF00512">
    <property type="entry name" value="HisKA"/>
    <property type="match status" value="1"/>
</dbReference>
<dbReference type="InterPro" id="IPR000700">
    <property type="entry name" value="PAS-assoc_C"/>
</dbReference>
<evidence type="ECO:0000259" key="9">
    <source>
        <dbReference type="PROSITE" id="PS51384"/>
    </source>
</evidence>
<dbReference type="SUPFAM" id="SSF55785">
    <property type="entry name" value="PYP-like sensor domain (PAS domain)"/>
    <property type="match status" value="3"/>
</dbReference>
<keyword evidence="4" id="KW-0808">Transferase</keyword>
<gene>
    <name evidence="10" type="ORF">A2494_01865</name>
</gene>
<evidence type="ECO:0000256" key="3">
    <source>
        <dbReference type="ARBA" id="ARBA00022553"/>
    </source>
</evidence>
<dbReference type="SMART" id="SM00086">
    <property type="entry name" value="PAC"/>
    <property type="match status" value="3"/>
</dbReference>
<evidence type="ECO:0000256" key="4">
    <source>
        <dbReference type="ARBA" id="ARBA00022679"/>
    </source>
</evidence>
<dbReference type="Gene3D" id="2.10.70.100">
    <property type="match status" value="1"/>
</dbReference>
<evidence type="ECO:0000256" key="1">
    <source>
        <dbReference type="ARBA" id="ARBA00000085"/>
    </source>
</evidence>
<dbReference type="InterPro" id="IPR001610">
    <property type="entry name" value="PAC"/>
</dbReference>
<evidence type="ECO:0000259" key="6">
    <source>
        <dbReference type="PROSITE" id="PS50109"/>
    </source>
</evidence>
<dbReference type="InterPro" id="IPR013655">
    <property type="entry name" value="PAS_fold_3"/>
</dbReference>
<feature type="domain" description="FAD-binding FR-type" evidence="9">
    <location>
        <begin position="6"/>
        <end position="109"/>
    </location>
</feature>
<dbReference type="InterPro" id="IPR017927">
    <property type="entry name" value="FAD-bd_FR_type"/>
</dbReference>
<dbReference type="CDD" id="cd00075">
    <property type="entry name" value="HATPase"/>
    <property type="match status" value="1"/>
</dbReference>
<dbReference type="CDD" id="cd00130">
    <property type="entry name" value="PAS"/>
    <property type="match status" value="3"/>
</dbReference>
<keyword evidence="5" id="KW-0418">Kinase</keyword>
<dbReference type="SUPFAM" id="SSF47384">
    <property type="entry name" value="Homodimeric domain of signal transducing histidine kinase"/>
    <property type="match status" value="1"/>
</dbReference>
<dbReference type="CDD" id="cd00322">
    <property type="entry name" value="FNR_like"/>
    <property type="match status" value="1"/>
</dbReference>
<dbReference type="Gene3D" id="3.40.50.80">
    <property type="entry name" value="Nucleotide-binding domain of ferredoxin-NADP reductase (FNR) module"/>
    <property type="match status" value="1"/>
</dbReference>
<comment type="caution">
    <text evidence="10">The sequence shown here is derived from an EMBL/GenBank/DDBJ whole genome shotgun (WGS) entry which is preliminary data.</text>
</comment>
<dbReference type="Gene3D" id="3.30.565.10">
    <property type="entry name" value="Histidine kinase-like ATPase, C-terminal domain"/>
    <property type="match status" value="1"/>
</dbReference>
<dbReference type="PROSITE" id="PS50113">
    <property type="entry name" value="PAC"/>
    <property type="match status" value="3"/>
</dbReference>
<dbReference type="PROSITE" id="PS50112">
    <property type="entry name" value="PAS"/>
    <property type="match status" value="2"/>
</dbReference>
<dbReference type="PROSITE" id="PS51384">
    <property type="entry name" value="FAD_FR"/>
    <property type="match status" value="1"/>
</dbReference>
<keyword evidence="3" id="KW-0597">Phosphoprotein</keyword>
<dbReference type="InterPro" id="IPR052162">
    <property type="entry name" value="Sensor_kinase/Photoreceptor"/>
</dbReference>
<dbReference type="GO" id="GO:0000155">
    <property type="term" value="F:phosphorelay sensor kinase activity"/>
    <property type="evidence" value="ECO:0007669"/>
    <property type="project" value="InterPro"/>
</dbReference>
<dbReference type="Gene3D" id="1.10.287.130">
    <property type="match status" value="1"/>
</dbReference>
<dbReference type="SMART" id="SM00388">
    <property type="entry name" value="HisKA"/>
    <property type="match status" value="1"/>
</dbReference>
<sequence>MPNVIDRAILAKFLEKKEVAPNKYELTFLLDRHMEYKAGQYIWVELPQIRHDDPKGSRRSFSLLTAPSDSKEVSILVEGSESGFKRSLLNLERGSEVNIIGPFGVTFCLPAYDDTPIVLLAKGTGISPCVSLIRCVATERPHHKVTLIYINDTHEQVPFTDEILSLTTADGNRKGVVLDRALEWGDIRDLPHLDRSMFFISGDQAMVDGVTELLITNGVFSHQLQYESIYPTPKESQILKKIYEDSFTNNVNGVIGEDGVLQRNIIFRLAVEESSNHVVITDSNGVVYFANKAALTTTGYTLDEMRGNTPRLWGGLMSRDFYQDFWKKIKSGEQFTSEVVNRRKSGEIYNAILHVSPIFGVNDEIIAYISNEEDVTKLKAAEALLKESDTRLNLALEVSKIGVWDLDIPNDNAVCSQKTDQIFGFDTPRTDWGIKVLMELILPEDRAAAQKTMEIAMETGSYNLQIRVVWPDKSIHWVEAVGHVYYDNEHRPIRMLGTILDITESKKAEEELKRFEAIVLDSDDAIIGATAECVVMNWNDGAERLYGFSAEDMIGRCCEGVLTQGTNDLEKLFARIKNGERVSNHHAVHSRKDGSLVDVSLTISPIKDHAGVVTGVSMIARDITKEKAIDKAKSEFVSLASHQLKTPLSAILWAGDMLVKETATSLNETQHGFLVDLVDSAERMKLLVDQLLNVSRMESGVLRVDPTPVQLEDLIQGVVDHELLTTKTACSISFVKPQDKLPLVPTDEFLLREVISNLIVNAVHYSKPDSCEINVSLERRSSDYLISVSDKGIGIPDDVRHRIFEKLFRAPNAQKRTTDGTGLGLYLVKLIVDSSGGQIWFDSKENVGTSFHVSIPLSGMQPREGDKSLIISQ</sequence>
<dbReference type="PANTHER" id="PTHR43304:SF1">
    <property type="entry name" value="PAC DOMAIN-CONTAINING PROTEIN"/>
    <property type="match status" value="1"/>
</dbReference>
<dbReference type="Pfam" id="PF13426">
    <property type="entry name" value="PAS_9"/>
    <property type="match status" value="2"/>
</dbReference>
<evidence type="ECO:0000256" key="5">
    <source>
        <dbReference type="ARBA" id="ARBA00022777"/>
    </source>
</evidence>
<name>A0A1G2DWM1_9BACT</name>
<dbReference type="SMART" id="SM00387">
    <property type="entry name" value="HATPase_c"/>
    <property type="match status" value="1"/>
</dbReference>
<dbReference type="SUPFAM" id="SSF63380">
    <property type="entry name" value="Riboflavin synthase domain-like"/>
    <property type="match status" value="1"/>
</dbReference>
<feature type="domain" description="PAS" evidence="7">
    <location>
        <begin position="263"/>
        <end position="309"/>
    </location>
</feature>
<evidence type="ECO:0000256" key="2">
    <source>
        <dbReference type="ARBA" id="ARBA00012438"/>
    </source>
</evidence>
<reference evidence="10 11" key="1">
    <citation type="journal article" date="2016" name="Nat. Commun.">
        <title>Thousands of microbial genomes shed light on interconnected biogeochemical processes in an aquifer system.</title>
        <authorList>
            <person name="Anantharaman K."/>
            <person name="Brown C.T."/>
            <person name="Hug L.A."/>
            <person name="Sharon I."/>
            <person name="Castelle C.J."/>
            <person name="Probst A.J."/>
            <person name="Thomas B.C."/>
            <person name="Singh A."/>
            <person name="Wilkins M.J."/>
            <person name="Karaoz U."/>
            <person name="Brodie E.L."/>
            <person name="Williams K.H."/>
            <person name="Hubbard S.S."/>
            <person name="Banfield J.F."/>
        </authorList>
    </citation>
    <scope>NUCLEOTIDE SEQUENCE [LARGE SCALE GENOMIC DNA]</scope>
</reference>
<feature type="domain" description="PAC" evidence="8">
    <location>
        <begin position="335"/>
        <end position="387"/>
    </location>
</feature>
<proteinExistence type="predicted"/>
<dbReference type="NCBIfam" id="TIGR00229">
    <property type="entry name" value="sensory_box"/>
    <property type="match status" value="3"/>
</dbReference>
<protein>
    <recommendedName>
        <fullName evidence="2">histidine kinase</fullName>
        <ecNumber evidence="2">2.7.13.3</ecNumber>
    </recommendedName>
</protein>
<evidence type="ECO:0000313" key="10">
    <source>
        <dbReference type="EMBL" id="OGZ17999.1"/>
    </source>
</evidence>
<dbReference type="SUPFAM" id="SSF55874">
    <property type="entry name" value="ATPase domain of HSP90 chaperone/DNA topoisomerase II/histidine kinase"/>
    <property type="match status" value="1"/>
</dbReference>
<dbReference type="Pfam" id="PF02518">
    <property type="entry name" value="HATPase_c"/>
    <property type="match status" value="1"/>
</dbReference>
<organism evidence="10 11">
    <name type="scientific">Candidatus Lloydbacteria bacterium RIFOXYC12_FULL_46_25</name>
    <dbReference type="NCBI Taxonomy" id="1798670"/>
    <lineage>
        <taxon>Bacteria</taxon>
        <taxon>Candidatus Lloydiibacteriota</taxon>
    </lineage>
</organism>
<dbReference type="InterPro" id="IPR000014">
    <property type="entry name" value="PAS"/>
</dbReference>
<dbReference type="SUPFAM" id="SSF52343">
    <property type="entry name" value="Ferredoxin reductase-like, C-terminal NADP-linked domain"/>
    <property type="match status" value="1"/>
</dbReference>
<dbReference type="AlphaFoldDB" id="A0A1G2DWM1"/>
<dbReference type="InterPro" id="IPR039261">
    <property type="entry name" value="FNR_nucleotide-bd"/>
</dbReference>
<dbReference type="Pfam" id="PF08447">
    <property type="entry name" value="PAS_3"/>
    <property type="match status" value="1"/>
</dbReference>
<dbReference type="GO" id="GO:0016491">
    <property type="term" value="F:oxidoreductase activity"/>
    <property type="evidence" value="ECO:0007669"/>
    <property type="project" value="InterPro"/>
</dbReference>
<comment type="catalytic activity">
    <reaction evidence="1">
        <text>ATP + protein L-histidine = ADP + protein N-phospho-L-histidine.</text>
        <dbReference type="EC" id="2.7.13.3"/>
    </reaction>
</comment>
<dbReference type="InterPro" id="IPR003661">
    <property type="entry name" value="HisK_dim/P_dom"/>
</dbReference>
<evidence type="ECO:0000259" key="8">
    <source>
        <dbReference type="PROSITE" id="PS50113"/>
    </source>
</evidence>
<dbReference type="SMART" id="SM00091">
    <property type="entry name" value="PAS"/>
    <property type="match status" value="3"/>
</dbReference>
<dbReference type="InterPro" id="IPR017938">
    <property type="entry name" value="Riboflavin_synthase-like_b-brl"/>
</dbReference>
<dbReference type="Gene3D" id="3.30.450.20">
    <property type="entry name" value="PAS domain"/>
    <property type="match status" value="3"/>
</dbReference>
<evidence type="ECO:0000259" key="7">
    <source>
        <dbReference type="PROSITE" id="PS50112"/>
    </source>
</evidence>
<dbReference type="EC" id="2.7.13.3" evidence="2"/>
<dbReference type="EMBL" id="MHLU01000115">
    <property type="protein sequence ID" value="OGZ17999.1"/>
    <property type="molecule type" value="Genomic_DNA"/>
</dbReference>
<dbReference type="PRINTS" id="PR00344">
    <property type="entry name" value="BCTRLSENSOR"/>
</dbReference>
<dbReference type="PROSITE" id="PS50109">
    <property type="entry name" value="HIS_KIN"/>
    <property type="match status" value="1"/>
</dbReference>
<dbReference type="PANTHER" id="PTHR43304">
    <property type="entry name" value="PHYTOCHROME-LIKE PROTEIN CPH1"/>
    <property type="match status" value="1"/>
</dbReference>
<feature type="domain" description="PAS" evidence="7">
    <location>
        <begin position="511"/>
        <end position="556"/>
    </location>
</feature>
<dbReference type="CDD" id="cd00082">
    <property type="entry name" value="HisKA"/>
    <property type="match status" value="1"/>
</dbReference>
<feature type="domain" description="Histidine kinase" evidence="6">
    <location>
        <begin position="639"/>
        <end position="859"/>
    </location>
</feature>
<dbReference type="InterPro" id="IPR036890">
    <property type="entry name" value="HATPase_C_sf"/>
</dbReference>
<feature type="domain" description="PAC" evidence="8">
    <location>
        <begin position="462"/>
        <end position="514"/>
    </location>
</feature>
<accession>A0A1G2DWM1</accession>
<dbReference type="Proteomes" id="UP000178106">
    <property type="component" value="Unassembled WGS sequence"/>
</dbReference>
<evidence type="ECO:0000313" key="11">
    <source>
        <dbReference type="Proteomes" id="UP000178106"/>
    </source>
</evidence>
<dbReference type="InterPro" id="IPR004358">
    <property type="entry name" value="Sig_transdc_His_kin-like_C"/>
</dbReference>
<dbReference type="InterPro" id="IPR035965">
    <property type="entry name" value="PAS-like_dom_sf"/>
</dbReference>
<dbReference type="InterPro" id="IPR036097">
    <property type="entry name" value="HisK_dim/P_sf"/>
</dbReference>
<feature type="domain" description="PAC" evidence="8">
    <location>
        <begin position="581"/>
        <end position="635"/>
    </location>
</feature>
<dbReference type="InterPro" id="IPR003594">
    <property type="entry name" value="HATPase_dom"/>
</dbReference>
<dbReference type="Gene3D" id="2.40.30.10">
    <property type="entry name" value="Translation factors"/>
    <property type="match status" value="1"/>
</dbReference>
<dbReference type="InterPro" id="IPR005467">
    <property type="entry name" value="His_kinase_dom"/>
</dbReference>